<accession>A0A4P2QTZ7</accession>
<evidence type="ECO:0000313" key="8">
    <source>
        <dbReference type="Proteomes" id="UP000295497"/>
    </source>
</evidence>
<evidence type="ECO:0000256" key="3">
    <source>
        <dbReference type="ARBA" id="ARBA00023163"/>
    </source>
</evidence>
<evidence type="ECO:0000259" key="6">
    <source>
        <dbReference type="PROSITE" id="PS50977"/>
    </source>
</evidence>
<proteinExistence type="predicted"/>
<evidence type="ECO:0000313" key="7">
    <source>
        <dbReference type="EMBL" id="AUX32983.1"/>
    </source>
</evidence>
<keyword evidence="1" id="KW-0805">Transcription regulation</keyword>
<dbReference type="EMBL" id="CP012672">
    <property type="protein sequence ID" value="AUX32983.1"/>
    <property type="molecule type" value="Genomic_DNA"/>
</dbReference>
<dbReference type="Gene3D" id="1.10.10.60">
    <property type="entry name" value="Homeodomain-like"/>
    <property type="match status" value="1"/>
</dbReference>
<feature type="region of interest" description="Disordered" evidence="5">
    <location>
        <begin position="1"/>
        <end position="21"/>
    </location>
</feature>
<dbReference type="GO" id="GO:0045892">
    <property type="term" value="P:negative regulation of DNA-templated transcription"/>
    <property type="evidence" value="ECO:0007669"/>
    <property type="project" value="InterPro"/>
</dbReference>
<protein>
    <submittedName>
        <fullName evidence="7">TetR family transcriptional regulator</fullName>
    </submittedName>
</protein>
<dbReference type="Gene3D" id="1.10.357.10">
    <property type="entry name" value="Tetracycline Repressor, domain 2"/>
    <property type="match status" value="1"/>
</dbReference>
<dbReference type="InterPro" id="IPR001647">
    <property type="entry name" value="HTH_TetR"/>
</dbReference>
<feature type="DNA-binding region" description="H-T-H motif" evidence="4">
    <location>
        <begin position="65"/>
        <end position="84"/>
    </location>
</feature>
<organism evidence="7 8">
    <name type="scientific">Sorangium cellulosum</name>
    <name type="common">Polyangium cellulosum</name>
    <dbReference type="NCBI Taxonomy" id="56"/>
    <lineage>
        <taxon>Bacteria</taxon>
        <taxon>Pseudomonadati</taxon>
        <taxon>Myxococcota</taxon>
        <taxon>Polyangia</taxon>
        <taxon>Polyangiales</taxon>
        <taxon>Polyangiaceae</taxon>
        <taxon>Sorangium</taxon>
    </lineage>
</organism>
<dbReference type="RefSeq" id="WP_207217941.1">
    <property type="nucleotide sequence ID" value="NZ_CP012672.1"/>
</dbReference>
<keyword evidence="2 4" id="KW-0238">DNA-binding</keyword>
<evidence type="ECO:0000256" key="5">
    <source>
        <dbReference type="SAM" id="MobiDB-lite"/>
    </source>
</evidence>
<dbReference type="PROSITE" id="PS50977">
    <property type="entry name" value="HTH_TETR_2"/>
    <property type="match status" value="1"/>
</dbReference>
<dbReference type="AlphaFoldDB" id="A0A4P2QTZ7"/>
<dbReference type="SUPFAM" id="SSF46689">
    <property type="entry name" value="Homeodomain-like"/>
    <property type="match status" value="1"/>
</dbReference>
<dbReference type="PANTHER" id="PTHR30055">
    <property type="entry name" value="HTH-TYPE TRANSCRIPTIONAL REGULATOR RUTR"/>
    <property type="match status" value="1"/>
</dbReference>
<dbReference type="InterPro" id="IPR004111">
    <property type="entry name" value="Repressor_TetR_C"/>
</dbReference>
<dbReference type="InterPro" id="IPR009057">
    <property type="entry name" value="Homeodomain-like_sf"/>
</dbReference>
<feature type="domain" description="HTH tetR-type" evidence="6">
    <location>
        <begin position="42"/>
        <end position="102"/>
    </location>
</feature>
<dbReference type="Pfam" id="PF00440">
    <property type="entry name" value="TetR_N"/>
    <property type="match status" value="1"/>
</dbReference>
<evidence type="ECO:0000256" key="4">
    <source>
        <dbReference type="PROSITE-ProRule" id="PRU00335"/>
    </source>
</evidence>
<dbReference type="GO" id="GO:0003700">
    <property type="term" value="F:DNA-binding transcription factor activity"/>
    <property type="evidence" value="ECO:0007669"/>
    <property type="project" value="TreeGrafter"/>
</dbReference>
<dbReference type="PANTHER" id="PTHR30055:SF151">
    <property type="entry name" value="TRANSCRIPTIONAL REGULATORY PROTEIN"/>
    <property type="match status" value="1"/>
</dbReference>
<dbReference type="Pfam" id="PF02909">
    <property type="entry name" value="TetR_C_1"/>
    <property type="match status" value="1"/>
</dbReference>
<dbReference type="InterPro" id="IPR036271">
    <property type="entry name" value="Tet_transcr_reg_TetR-rel_C_sf"/>
</dbReference>
<dbReference type="GO" id="GO:0000976">
    <property type="term" value="F:transcription cis-regulatory region binding"/>
    <property type="evidence" value="ECO:0007669"/>
    <property type="project" value="TreeGrafter"/>
</dbReference>
<keyword evidence="3" id="KW-0804">Transcription</keyword>
<dbReference type="SUPFAM" id="SSF48498">
    <property type="entry name" value="Tetracyclin repressor-like, C-terminal domain"/>
    <property type="match status" value="1"/>
</dbReference>
<evidence type="ECO:0000256" key="1">
    <source>
        <dbReference type="ARBA" id="ARBA00023015"/>
    </source>
</evidence>
<evidence type="ECO:0000256" key="2">
    <source>
        <dbReference type="ARBA" id="ARBA00023125"/>
    </source>
</evidence>
<gene>
    <name evidence="7" type="primary">tetR</name>
    <name evidence="7" type="ORF">SOCE836_051350</name>
</gene>
<dbReference type="InterPro" id="IPR050109">
    <property type="entry name" value="HTH-type_TetR-like_transc_reg"/>
</dbReference>
<name>A0A4P2QTZ7_SORCE</name>
<reference evidence="7 8" key="1">
    <citation type="submission" date="2015-09" db="EMBL/GenBank/DDBJ databases">
        <title>Sorangium comparison.</title>
        <authorList>
            <person name="Zaburannyi N."/>
            <person name="Bunk B."/>
            <person name="Overmann J."/>
            <person name="Mueller R."/>
        </authorList>
    </citation>
    <scope>NUCLEOTIDE SEQUENCE [LARGE SCALE GENOMIC DNA]</scope>
    <source>
        <strain evidence="7 8">So ce836</strain>
    </source>
</reference>
<sequence>MRKGPAKPASQRAPREGEGRAVDPARSLALLWGSHGKPGRSGLTVRAIVTAAIALADARGLEAVSMRHLADQLKVGTMSLYTHVPSKAELTDLMIDTVYGELYDDVDAPSRQPGGWRASLGYIAARNWELYQRHPWLLEIVSARPVIGPNASLKYEAELRPLDGLGLTDVEMDSVLTLLLTHVEGTARAQASARRTRQESGMTDVEWWVATAPLLDKVVDAKRFPVATRVGQSAGQAYQGASSPEHAFHFGVERILDAVSLLIAARRGGPGEGRA</sequence>
<dbReference type="Proteomes" id="UP000295497">
    <property type="component" value="Chromosome"/>
</dbReference>